<dbReference type="EnsemblBacteria" id="AAM02478">
    <property type="protein sequence ID" value="AAM02478"/>
    <property type="gene ID" value="MK1265"/>
</dbReference>
<dbReference type="InParanoid" id="Q8TVX3"/>
<organism evidence="1 2">
    <name type="scientific">Methanopyrus kandleri (strain AV19 / DSM 6324 / JCM 9639 / NBRC 100938)</name>
    <dbReference type="NCBI Taxonomy" id="190192"/>
    <lineage>
        <taxon>Archaea</taxon>
        <taxon>Methanobacteriati</taxon>
        <taxon>Methanobacteriota</taxon>
        <taxon>Methanomada group</taxon>
        <taxon>Methanopyri</taxon>
        <taxon>Methanopyrales</taxon>
        <taxon>Methanopyraceae</taxon>
        <taxon>Methanopyrus</taxon>
    </lineage>
</organism>
<protein>
    <submittedName>
        <fullName evidence="1">Uncharacterized protein</fullName>
    </submittedName>
</protein>
<dbReference type="STRING" id="190192.MK1265"/>
<sequence length="243" mass="27505">MHPTRPFHGKFLRVLPEGEGPELSIAFSWNLSRTAADAGSLESVLERREERGETFEEFVGRLREDGWLVGRLRREGGKSRVVLEDVRKFRFPCSGPREVRVRGRVGVLSGTVSVTELVLDDGSREVTLVLDRGLRESFEDVESVVTEVVEGEFRRVVQDGELESDVVRYGIVRAVRDVVEELVERGEAEYEVAVRAEETVNGDEAGVLADEWRFPNAKAALRSLVREILRTRLREVLEELVES</sequence>
<name>Q8TVX3_METKA</name>
<gene>
    <name evidence="1" type="ordered locus">MK1265</name>
</gene>
<dbReference type="AlphaFoldDB" id="Q8TVX3"/>
<accession>Q8TVX3</accession>
<dbReference type="PaxDb" id="190192-MK1265"/>
<dbReference type="EMBL" id="AE009439">
    <property type="protein sequence ID" value="AAM02478.1"/>
    <property type="molecule type" value="Genomic_DNA"/>
</dbReference>
<proteinExistence type="predicted"/>
<evidence type="ECO:0000313" key="1">
    <source>
        <dbReference type="EMBL" id="AAM02478.1"/>
    </source>
</evidence>
<dbReference type="Proteomes" id="UP000001826">
    <property type="component" value="Chromosome"/>
</dbReference>
<dbReference type="KEGG" id="mka:MK1265"/>
<keyword evidence="2" id="KW-1185">Reference proteome</keyword>
<evidence type="ECO:0000313" key="2">
    <source>
        <dbReference type="Proteomes" id="UP000001826"/>
    </source>
</evidence>
<reference evidence="1 2" key="1">
    <citation type="journal article" date="2002" name="Proc. Natl. Acad. Sci. U.S.A.">
        <title>The complete genome of hyperthermophile Methanopyrus kandleri AV19 and monophyly of archaeal methanogens.</title>
        <authorList>
            <person name="Slesarev A.I."/>
            <person name="Mezhevaya K.V."/>
            <person name="Makarova K.S."/>
            <person name="Polushin N.N."/>
            <person name="Shcherbinina O.V."/>
            <person name="Shakhova V.V."/>
            <person name="Belova G.I."/>
            <person name="Aravind L."/>
            <person name="Natale D.A."/>
            <person name="Rogozin I.B."/>
            <person name="Tatusov R.L."/>
            <person name="Wolf Y.I."/>
            <person name="Stetter K.O."/>
            <person name="Malykh A.G."/>
            <person name="Koonin E.V."/>
            <person name="Kozyavkin S.A."/>
        </authorList>
    </citation>
    <scope>NUCLEOTIDE SEQUENCE [LARGE SCALE GENOMIC DNA]</scope>
    <source>
        <strain evidence="2">AV19 / DSM 6324 / JCM 9639 / NBRC 100938</strain>
    </source>
</reference>
<dbReference type="HOGENOM" id="CLU_1140571_0_0_2"/>